<organism evidence="1 2">
    <name type="scientific">Schistosoma margrebowiei</name>
    <dbReference type="NCBI Taxonomy" id="48269"/>
    <lineage>
        <taxon>Eukaryota</taxon>
        <taxon>Metazoa</taxon>
        <taxon>Spiralia</taxon>
        <taxon>Lophotrochozoa</taxon>
        <taxon>Platyhelminthes</taxon>
        <taxon>Trematoda</taxon>
        <taxon>Digenea</taxon>
        <taxon>Strigeidida</taxon>
        <taxon>Schistosomatoidea</taxon>
        <taxon>Schistosomatidae</taxon>
        <taxon>Schistosoma</taxon>
    </lineage>
</organism>
<sequence length="103" mass="11454">MVVGGSQVARNPGPGFPVDYLQPPSENYYPLFSFHNRNIMLLFLMENSNIFIDSLPSLGLICFANYERRQIASPHFLTYLIGSPGLPHCSDVSCTYKNCCSGC</sequence>
<evidence type="ECO:0000313" key="1">
    <source>
        <dbReference type="EMBL" id="VDP24207.1"/>
    </source>
</evidence>
<dbReference type="AlphaFoldDB" id="A0A183MNF4"/>
<dbReference type="EMBL" id="UZAI01017410">
    <property type="protein sequence ID" value="VDP24207.1"/>
    <property type="molecule type" value="Genomic_DNA"/>
</dbReference>
<keyword evidence="2" id="KW-1185">Reference proteome</keyword>
<protein>
    <submittedName>
        <fullName evidence="1">Uncharacterized protein</fullName>
    </submittedName>
</protein>
<gene>
    <name evidence="1" type="ORF">SMRZ_LOCUS17579</name>
</gene>
<name>A0A183MNF4_9TREM</name>
<accession>A0A183MNF4</accession>
<reference evidence="1 2" key="1">
    <citation type="submission" date="2018-11" db="EMBL/GenBank/DDBJ databases">
        <authorList>
            <consortium name="Pathogen Informatics"/>
        </authorList>
    </citation>
    <scope>NUCLEOTIDE SEQUENCE [LARGE SCALE GENOMIC DNA]</scope>
    <source>
        <strain evidence="1 2">Zambia</strain>
    </source>
</reference>
<evidence type="ECO:0000313" key="2">
    <source>
        <dbReference type="Proteomes" id="UP000277204"/>
    </source>
</evidence>
<dbReference type="Proteomes" id="UP000277204">
    <property type="component" value="Unassembled WGS sequence"/>
</dbReference>
<proteinExistence type="predicted"/>